<dbReference type="EMBL" id="JBHSXS010000001">
    <property type="protein sequence ID" value="MFC6878955.1"/>
    <property type="molecule type" value="Genomic_DNA"/>
</dbReference>
<dbReference type="Proteomes" id="UP001596380">
    <property type="component" value="Unassembled WGS sequence"/>
</dbReference>
<dbReference type="PANTHER" id="PTHR43848:SF2">
    <property type="entry name" value="PUTRESCINE TRANSPORT SYSTEM PERMEASE PROTEIN POTI"/>
    <property type="match status" value="1"/>
</dbReference>
<keyword evidence="7 8" id="KW-0472">Membrane</keyword>
<evidence type="ECO:0000256" key="5">
    <source>
        <dbReference type="ARBA" id="ARBA00022692"/>
    </source>
</evidence>
<comment type="caution">
    <text evidence="10">The sequence shown here is derived from an EMBL/GenBank/DDBJ whole genome shotgun (WGS) entry which is preliminary data.</text>
</comment>
<gene>
    <name evidence="10" type="ORF">ACFQKB_04175</name>
</gene>
<dbReference type="SUPFAM" id="SSF161098">
    <property type="entry name" value="MetI-like"/>
    <property type="match status" value="1"/>
</dbReference>
<evidence type="ECO:0000256" key="1">
    <source>
        <dbReference type="ARBA" id="ARBA00004651"/>
    </source>
</evidence>
<proteinExistence type="inferred from homology"/>
<feature type="transmembrane region" description="Helical" evidence="8">
    <location>
        <begin position="198"/>
        <end position="220"/>
    </location>
</feature>
<name>A0ABW2CDA6_9ACTN</name>
<keyword evidence="4" id="KW-1003">Cell membrane</keyword>
<evidence type="ECO:0000259" key="9">
    <source>
        <dbReference type="PROSITE" id="PS50928"/>
    </source>
</evidence>
<dbReference type="RefSeq" id="WP_160819555.1">
    <property type="nucleotide sequence ID" value="NZ_JBHSXE010000001.1"/>
</dbReference>
<sequence length="278" mass="30157">MTTTTTRAPAAEAGPAGRRRRRFAGNGLRIYTFLLIGWLLLPIAVMILFGFNDTHGKQNFRWEGFTLRWYAHLLDKEDLTTAVVNSLTIALLSTAITTVLGTLAGLALGRYRFRGKGATNLVLFMAISCPEIVMGASLLSMFVTFNLPRGYLTILVAHVMFSIAFVAVTVRARVVGLDPAVEEAAQDLGAGPFTRFRLVTLPMIMPGVLSGALLAFVLSVDDFVITNFTSGATVTFPLWIYGSTRTGTPPQVNVMGTLIFAVGVVIAVLSARRGLRRR</sequence>
<feature type="transmembrane region" description="Helical" evidence="8">
    <location>
        <begin position="151"/>
        <end position="170"/>
    </location>
</feature>
<keyword evidence="6 8" id="KW-1133">Transmembrane helix</keyword>
<evidence type="ECO:0000313" key="10">
    <source>
        <dbReference type="EMBL" id="MFC6878955.1"/>
    </source>
</evidence>
<feature type="transmembrane region" description="Helical" evidence="8">
    <location>
        <begin position="252"/>
        <end position="271"/>
    </location>
</feature>
<keyword evidence="3 8" id="KW-0813">Transport</keyword>
<accession>A0ABW2CDA6</accession>
<reference evidence="11" key="1">
    <citation type="journal article" date="2019" name="Int. J. Syst. Evol. Microbiol.">
        <title>The Global Catalogue of Microorganisms (GCM) 10K type strain sequencing project: providing services to taxonomists for standard genome sequencing and annotation.</title>
        <authorList>
            <consortium name="The Broad Institute Genomics Platform"/>
            <consortium name="The Broad Institute Genome Sequencing Center for Infectious Disease"/>
            <person name="Wu L."/>
            <person name="Ma J."/>
        </authorList>
    </citation>
    <scope>NUCLEOTIDE SEQUENCE [LARGE SCALE GENOMIC DNA]</scope>
    <source>
        <strain evidence="11">JCM 3369</strain>
    </source>
</reference>
<dbReference type="InterPro" id="IPR051789">
    <property type="entry name" value="Bact_Polyamine_Transport"/>
</dbReference>
<evidence type="ECO:0000256" key="6">
    <source>
        <dbReference type="ARBA" id="ARBA00022989"/>
    </source>
</evidence>
<evidence type="ECO:0000256" key="7">
    <source>
        <dbReference type="ARBA" id="ARBA00023136"/>
    </source>
</evidence>
<keyword evidence="11" id="KW-1185">Reference proteome</keyword>
<dbReference type="PANTHER" id="PTHR43848">
    <property type="entry name" value="PUTRESCINE TRANSPORT SYSTEM PERMEASE PROTEIN POTI"/>
    <property type="match status" value="1"/>
</dbReference>
<evidence type="ECO:0000256" key="2">
    <source>
        <dbReference type="ARBA" id="ARBA00007069"/>
    </source>
</evidence>
<evidence type="ECO:0000256" key="4">
    <source>
        <dbReference type="ARBA" id="ARBA00022475"/>
    </source>
</evidence>
<feature type="domain" description="ABC transmembrane type-1" evidence="9">
    <location>
        <begin position="83"/>
        <end position="270"/>
    </location>
</feature>
<dbReference type="PROSITE" id="PS50928">
    <property type="entry name" value="ABC_TM1"/>
    <property type="match status" value="1"/>
</dbReference>
<comment type="subcellular location">
    <subcellularLocation>
        <location evidence="1 8">Cell membrane</location>
        <topology evidence="1 8">Multi-pass membrane protein</topology>
    </subcellularLocation>
</comment>
<organism evidence="10 11">
    <name type="scientific">Actinomadura yumaensis</name>
    <dbReference type="NCBI Taxonomy" id="111807"/>
    <lineage>
        <taxon>Bacteria</taxon>
        <taxon>Bacillati</taxon>
        <taxon>Actinomycetota</taxon>
        <taxon>Actinomycetes</taxon>
        <taxon>Streptosporangiales</taxon>
        <taxon>Thermomonosporaceae</taxon>
        <taxon>Actinomadura</taxon>
    </lineage>
</organism>
<dbReference type="Gene3D" id="1.10.3720.10">
    <property type="entry name" value="MetI-like"/>
    <property type="match status" value="1"/>
</dbReference>
<protein>
    <submittedName>
        <fullName evidence="10">ABC transporter permease</fullName>
    </submittedName>
</protein>
<dbReference type="CDD" id="cd06261">
    <property type="entry name" value="TM_PBP2"/>
    <property type="match status" value="1"/>
</dbReference>
<evidence type="ECO:0000256" key="3">
    <source>
        <dbReference type="ARBA" id="ARBA00022448"/>
    </source>
</evidence>
<comment type="similarity">
    <text evidence="2">Belongs to the binding-protein-dependent transport system permease family. CysTW subfamily.</text>
</comment>
<dbReference type="InterPro" id="IPR035906">
    <property type="entry name" value="MetI-like_sf"/>
</dbReference>
<evidence type="ECO:0000313" key="11">
    <source>
        <dbReference type="Proteomes" id="UP001596380"/>
    </source>
</evidence>
<dbReference type="Pfam" id="PF00528">
    <property type="entry name" value="BPD_transp_1"/>
    <property type="match status" value="1"/>
</dbReference>
<keyword evidence="5 8" id="KW-0812">Transmembrane</keyword>
<feature type="transmembrane region" description="Helical" evidence="8">
    <location>
        <begin position="87"/>
        <end position="109"/>
    </location>
</feature>
<dbReference type="InterPro" id="IPR000515">
    <property type="entry name" value="MetI-like"/>
</dbReference>
<feature type="transmembrane region" description="Helical" evidence="8">
    <location>
        <begin position="121"/>
        <end position="145"/>
    </location>
</feature>
<feature type="transmembrane region" description="Helical" evidence="8">
    <location>
        <begin position="28"/>
        <end position="51"/>
    </location>
</feature>
<evidence type="ECO:0000256" key="8">
    <source>
        <dbReference type="RuleBase" id="RU363032"/>
    </source>
</evidence>